<proteinExistence type="predicted"/>
<reference evidence="6" key="1">
    <citation type="submission" date="2012-02" db="EMBL/GenBank/DDBJ databases">
        <title>Genome sequencing of Giardia lamblia Genotypes A2 and B isolates (DH and GS) and comparative analysis with the genomes of Genotypes A1 and E (WB and Pig).</title>
        <authorList>
            <person name="Adam R."/>
            <person name="Dahlstrom E."/>
            <person name="Martens C."/>
            <person name="Bruno D."/>
            <person name="Barbian K."/>
            <person name="Porcella S.F."/>
            <person name="Nash T."/>
        </authorList>
    </citation>
    <scope>NUCLEOTIDE SEQUENCE</scope>
    <source>
        <strain evidence="6">GS</strain>
    </source>
</reference>
<gene>
    <name evidence="5" type="ORF">GSB_9594</name>
</gene>
<dbReference type="Proteomes" id="UP000018040">
    <property type="component" value="Unassembled WGS sequence"/>
</dbReference>
<dbReference type="InterPro" id="IPR041243">
    <property type="entry name" value="STI1/HOP_DP"/>
</dbReference>
<reference evidence="5 6" key="2">
    <citation type="journal article" date="2013" name="Genome Biol. Evol.">
        <title>Genome sequencing of Giardia lamblia genotypes A2 and B isolates (DH and GS) and comparative analysis with the genomes of genotypes A1 and E (WB and Pig).</title>
        <authorList>
            <person name="Adam R.D."/>
            <person name="Dahlstrom E.W."/>
            <person name="Martens C.A."/>
            <person name="Bruno D.P."/>
            <person name="Barbian K.D."/>
            <person name="Ricklefs S.M."/>
            <person name="Hernandez M.M."/>
            <person name="Narla N.P."/>
            <person name="Patel R.B."/>
            <person name="Porcella S.F."/>
            <person name="Nash T.E."/>
        </authorList>
    </citation>
    <scope>NUCLEOTIDE SEQUENCE [LARGE SCALE GENOMIC DNA]</scope>
    <source>
        <strain evidence="5 6">GS</strain>
    </source>
</reference>
<comment type="caution">
    <text evidence="5">The sequence shown here is derived from an EMBL/GenBank/DDBJ whole genome shotgun (WGS) entry which is preliminary data.</text>
</comment>
<evidence type="ECO:0000313" key="5">
    <source>
        <dbReference type="EMBL" id="ESU41666.1"/>
    </source>
</evidence>
<evidence type="ECO:0000256" key="2">
    <source>
        <dbReference type="ARBA" id="ARBA00022803"/>
    </source>
</evidence>
<dbReference type="Pfam" id="PF17830">
    <property type="entry name" value="STI1-HOP_DP"/>
    <property type="match status" value="1"/>
</dbReference>
<evidence type="ECO:0000256" key="1">
    <source>
        <dbReference type="ARBA" id="ARBA00022737"/>
    </source>
</evidence>
<dbReference type="PANTHER" id="PTHR45883">
    <property type="entry name" value="HSC70-INTERACTING PROTEIN"/>
    <property type="match status" value="1"/>
</dbReference>
<accession>V6TSJ9</accession>
<dbReference type="Gene3D" id="1.10.260.100">
    <property type="match status" value="1"/>
</dbReference>
<dbReference type="VEuPathDB" id="GiardiaDB:QR46_3736"/>
<evidence type="ECO:0000256" key="3">
    <source>
        <dbReference type="PROSITE-ProRule" id="PRU00339"/>
    </source>
</evidence>
<name>V6TSJ9_GIAIN</name>
<dbReference type="AlphaFoldDB" id="V6TSJ9"/>
<dbReference type="OrthoDB" id="533763at2759"/>
<dbReference type="Gene3D" id="1.25.40.10">
    <property type="entry name" value="Tetratricopeptide repeat domain"/>
    <property type="match status" value="1"/>
</dbReference>
<dbReference type="InterPro" id="IPR019734">
    <property type="entry name" value="TPR_rpt"/>
</dbReference>
<keyword evidence="2 3" id="KW-0802">TPR repeat</keyword>
<feature type="repeat" description="TPR" evidence="3">
    <location>
        <begin position="166"/>
        <end position="199"/>
    </location>
</feature>
<dbReference type="PROSITE" id="PS50005">
    <property type="entry name" value="TPR"/>
    <property type="match status" value="1"/>
</dbReference>
<sequence>MVAENESLLLLLSMCGKSEWLTGQEPVSLTESFIFLRFVQISKRIMVEEPSSCSSCSDLPELEEMDLDTNETERLLIDYRTLSLGDPLKVHDDNAFEEAMGLRARALEAYPEKLNTAILLLTDAINLCPCSAMMLMSRAQVLFDIGELAAAIRDLKAATERSPTHVGSFRLLGKAYAYLCRYGEALAAYQKAQDLDYSKDIADIIKGLVPKVETEKREEAEAKRLFEEQQSKASAKAQEKKEKSFADKVYAEIEATKSKGGPLPEAFRVLDNLKSEAQNLSASTAQKLLSNDITAQAMDDPEFARKLDEVAKNPAAAAIHMKDPKFAKAFMEIINCFK</sequence>
<feature type="domain" description="STI1/HOP DP" evidence="4">
    <location>
        <begin position="285"/>
        <end position="334"/>
    </location>
</feature>
<dbReference type="GO" id="GO:0030544">
    <property type="term" value="F:Hsp70 protein binding"/>
    <property type="evidence" value="ECO:0007669"/>
    <property type="project" value="TreeGrafter"/>
</dbReference>
<evidence type="ECO:0000259" key="4">
    <source>
        <dbReference type="Pfam" id="PF17830"/>
    </source>
</evidence>
<protein>
    <submittedName>
        <fullName evidence="5">Putative TPR repeat family protein</fullName>
    </submittedName>
</protein>
<dbReference type="VEuPathDB" id="GiardiaDB:GL50803_009594"/>
<keyword evidence="1" id="KW-0677">Repeat</keyword>
<dbReference type="SMART" id="SM00028">
    <property type="entry name" value="TPR"/>
    <property type="match status" value="2"/>
</dbReference>
<dbReference type="VEuPathDB" id="GiardiaDB:GL50581_1194"/>
<dbReference type="SUPFAM" id="SSF48452">
    <property type="entry name" value="TPR-like"/>
    <property type="match status" value="1"/>
</dbReference>
<dbReference type="InterPro" id="IPR011990">
    <property type="entry name" value="TPR-like_helical_dom_sf"/>
</dbReference>
<dbReference type="EMBL" id="AHHH01000116">
    <property type="protein sequence ID" value="ESU41666.1"/>
    <property type="molecule type" value="Genomic_DNA"/>
</dbReference>
<evidence type="ECO:0000313" key="6">
    <source>
        <dbReference type="Proteomes" id="UP000018040"/>
    </source>
</evidence>
<organism evidence="5 6">
    <name type="scientific">Giardia intestinalis</name>
    <name type="common">Giardia lamblia</name>
    <dbReference type="NCBI Taxonomy" id="5741"/>
    <lineage>
        <taxon>Eukaryota</taxon>
        <taxon>Metamonada</taxon>
        <taxon>Diplomonadida</taxon>
        <taxon>Hexamitidae</taxon>
        <taxon>Giardiinae</taxon>
        <taxon>Giardia</taxon>
    </lineage>
</organism>
<dbReference type="VEuPathDB" id="GiardiaDB:DHA2_9594"/>
<dbReference type="PANTHER" id="PTHR45883:SF2">
    <property type="entry name" value="HSC70-INTERACTING PROTEIN"/>
    <property type="match status" value="1"/>
</dbReference>